<protein>
    <submittedName>
        <fullName evidence="1">Peroxide stress protein YaaA</fullName>
    </submittedName>
</protein>
<organism evidence="1 2">
    <name type="scientific">Amycolatopsis cynarae</name>
    <dbReference type="NCBI Taxonomy" id="2995223"/>
    <lineage>
        <taxon>Bacteria</taxon>
        <taxon>Bacillati</taxon>
        <taxon>Actinomycetota</taxon>
        <taxon>Actinomycetes</taxon>
        <taxon>Pseudonocardiales</taxon>
        <taxon>Pseudonocardiaceae</taxon>
        <taxon>Amycolatopsis</taxon>
    </lineage>
</organism>
<proteinExistence type="predicted"/>
<accession>A0ABY7AXF9</accession>
<keyword evidence="2" id="KW-1185">Reference proteome</keyword>
<gene>
    <name evidence="1" type="primary">yaaA</name>
    <name evidence="1" type="ORF">ORV05_24760</name>
</gene>
<reference evidence="1" key="1">
    <citation type="submission" date="2022-11" db="EMBL/GenBank/DDBJ databases">
        <authorList>
            <person name="Mo P."/>
        </authorList>
    </citation>
    <scope>NUCLEOTIDE SEQUENCE</scope>
    <source>
        <strain evidence="1">HUAS 11-8</strain>
    </source>
</reference>
<dbReference type="Pfam" id="PF03883">
    <property type="entry name" value="H2O2_YaaD"/>
    <property type="match status" value="1"/>
</dbReference>
<name>A0ABY7AXF9_9PSEU</name>
<evidence type="ECO:0000313" key="1">
    <source>
        <dbReference type="EMBL" id="WAL64173.1"/>
    </source>
</evidence>
<dbReference type="PANTHER" id="PTHR30283:SF4">
    <property type="entry name" value="PEROXIDE STRESS RESISTANCE PROTEIN YAAA"/>
    <property type="match status" value="1"/>
</dbReference>
<dbReference type="NCBIfam" id="NF002544">
    <property type="entry name" value="PRK02101.2-1"/>
    <property type="match status" value="1"/>
</dbReference>
<dbReference type="InterPro" id="IPR005583">
    <property type="entry name" value="YaaA"/>
</dbReference>
<sequence length="243" mass="25652">MLVLLPPSETKAPGGDGPPLDFDHFSAPELNPVRRKLADALVELAADLPASLTALGLSARQEDEVTRNGTLWSAPTLPALERYTGVLYEALDVGGFSKAQLAKAEQRLAVASALFGIARGSDRIPAYRLSGGSTLPSIGSLRALWRPALEPVLAASDELIVDLRSGAYAALARVEHAVTVRVVTRGGRTVSHHNKAYKGKLAAALARSPREPSTVEGLLGVASRAGIRLVRSGENELDLVIEN</sequence>
<dbReference type="Proteomes" id="UP001163203">
    <property type="component" value="Chromosome"/>
</dbReference>
<dbReference type="RefSeq" id="WP_268754406.1">
    <property type="nucleotide sequence ID" value="NZ_CP113836.1"/>
</dbReference>
<dbReference type="EMBL" id="CP113836">
    <property type="protein sequence ID" value="WAL64173.1"/>
    <property type="molecule type" value="Genomic_DNA"/>
</dbReference>
<dbReference type="PANTHER" id="PTHR30283">
    <property type="entry name" value="PEROXIDE STRESS RESPONSE PROTEIN YAAA"/>
    <property type="match status" value="1"/>
</dbReference>
<evidence type="ECO:0000313" key="2">
    <source>
        <dbReference type="Proteomes" id="UP001163203"/>
    </source>
</evidence>